<organism evidence="1 2">
    <name type="scientific">Fusobacterium necrophorum subsp. funduliforme</name>
    <dbReference type="NCBI Taxonomy" id="143387"/>
    <lineage>
        <taxon>Bacteria</taxon>
        <taxon>Fusobacteriati</taxon>
        <taxon>Fusobacteriota</taxon>
        <taxon>Fusobacteriia</taxon>
        <taxon>Fusobacteriales</taxon>
        <taxon>Fusobacteriaceae</taxon>
        <taxon>Fusobacterium</taxon>
    </lineage>
</organism>
<gene>
    <name evidence="1" type="ORF">A2J07_04785</name>
</gene>
<dbReference type="PANTHER" id="PTHR33795:SF1">
    <property type="entry name" value="INSERTION ELEMENT IS150 PROTEIN INSJ"/>
    <property type="match status" value="1"/>
</dbReference>
<accession>A0A162IX43</accession>
<evidence type="ECO:0000313" key="1">
    <source>
        <dbReference type="EMBL" id="KYL04623.1"/>
    </source>
</evidence>
<dbReference type="Proteomes" id="UP000075816">
    <property type="component" value="Unassembled WGS sequence"/>
</dbReference>
<dbReference type="eggNOG" id="COG2963">
    <property type="taxonomic scope" value="Bacteria"/>
</dbReference>
<dbReference type="AlphaFoldDB" id="A0A162IX43"/>
<comment type="caution">
    <text evidence="1">The sequence shown here is derived from an EMBL/GenBank/DDBJ whole genome shotgun (WGS) entry which is preliminary data.</text>
</comment>
<proteinExistence type="predicted"/>
<name>A0A162IX43_9FUSO</name>
<dbReference type="RefSeq" id="WP_062624720.1">
    <property type="nucleotide sequence ID" value="NZ_CAXOUM010000022.1"/>
</dbReference>
<evidence type="ECO:0000313" key="2">
    <source>
        <dbReference type="Proteomes" id="UP000075816"/>
    </source>
</evidence>
<reference evidence="1 2" key="1">
    <citation type="submission" date="2016-03" db="EMBL/GenBank/DDBJ databases">
        <title>Comparative genomics of human isolates of Fusobacterium necrophorum.</title>
        <authorList>
            <person name="Jensen A."/>
            <person name="Bank S."/>
            <person name="Andersen P.S."/>
            <person name="Kristensen L.H."/>
            <person name="Prag J."/>
        </authorList>
    </citation>
    <scope>NUCLEOTIDE SEQUENCE [LARGE SCALE GENOMIC DNA]</scope>
    <source>
        <strain evidence="1 2">LS_1264</strain>
    </source>
</reference>
<dbReference type="PANTHER" id="PTHR33795">
    <property type="entry name" value="INSERTION ELEMENT IS150 PROTEIN INSJ"/>
    <property type="match status" value="1"/>
</dbReference>
<dbReference type="KEGG" id="fnf:BSQ88_03150"/>
<protein>
    <submittedName>
        <fullName evidence="1">Transposase</fullName>
    </submittedName>
</protein>
<dbReference type="EMBL" id="LVEA01000031">
    <property type="protein sequence ID" value="KYL04623.1"/>
    <property type="molecule type" value="Genomic_DNA"/>
</dbReference>
<dbReference type="InterPro" id="IPR052057">
    <property type="entry name" value="IS150/IS1296_orfA-like"/>
</dbReference>
<sequence>MSKLTGEQKIEIYERRQQMETISSLSKKFSIWESNINCLLSLLQIHGYNILRNGKNYVYSKELKIEMIEKVLLQKHSINSVSLEYGFRVPDY</sequence>